<keyword evidence="2 5" id="KW-0812">Transmembrane</keyword>
<accession>A0ABU0U3N3</accession>
<feature type="transmembrane region" description="Helical" evidence="5">
    <location>
        <begin position="467"/>
        <end position="488"/>
    </location>
</feature>
<dbReference type="InterPro" id="IPR011385">
    <property type="entry name" value="Site-sp_rcmbase"/>
</dbReference>
<keyword evidence="7" id="KW-1185">Reference proteome</keyword>
<evidence type="ECO:0000256" key="2">
    <source>
        <dbReference type="ARBA" id="ARBA00022692"/>
    </source>
</evidence>
<feature type="transmembrane region" description="Helical" evidence="5">
    <location>
        <begin position="575"/>
        <end position="598"/>
    </location>
</feature>
<dbReference type="InterPro" id="IPR023271">
    <property type="entry name" value="Aquaporin-like"/>
</dbReference>
<dbReference type="Gene3D" id="1.20.1080.10">
    <property type="entry name" value="Glycerol uptake facilitator protein"/>
    <property type="match status" value="1"/>
</dbReference>
<proteinExistence type="predicted"/>
<feature type="transmembrane region" description="Helical" evidence="5">
    <location>
        <begin position="629"/>
        <end position="657"/>
    </location>
</feature>
<evidence type="ECO:0000313" key="6">
    <source>
        <dbReference type="EMBL" id="MDQ1149551.1"/>
    </source>
</evidence>
<dbReference type="EMBL" id="JAUTBA010000001">
    <property type="protein sequence ID" value="MDQ1149551.1"/>
    <property type="molecule type" value="Genomic_DNA"/>
</dbReference>
<organism evidence="6 7">
    <name type="scientific">Sphingobacterium zeae</name>
    <dbReference type="NCBI Taxonomy" id="1776859"/>
    <lineage>
        <taxon>Bacteria</taxon>
        <taxon>Pseudomonadati</taxon>
        <taxon>Bacteroidota</taxon>
        <taxon>Sphingobacteriia</taxon>
        <taxon>Sphingobacteriales</taxon>
        <taxon>Sphingobacteriaceae</taxon>
        <taxon>Sphingobacterium</taxon>
    </lineage>
</organism>
<keyword evidence="3 5" id="KW-1133">Transmembrane helix</keyword>
<feature type="transmembrane region" description="Helical" evidence="5">
    <location>
        <begin position="402"/>
        <end position="423"/>
    </location>
</feature>
<evidence type="ECO:0000313" key="7">
    <source>
        <dbReference type="Proteomes" id="UP001244640"/>
    </source>
</evidence>
<dbReference type="Pfam" id="PF10136">
    <property type="entry name" value="SpecificRecomb"/>
    <property type="match status" value="1"/>
</dbReference>
<sequence length="692" mass="79395">MLLKNKMYPNLVSRKGILLYMEKEKDSESQVKRLFERFNTQIADPAYIDVDFLVSLVDVVRPKHVNLYYQADIQFLLAYFEASPEELQSFQLYLKRILVAKDFDQLISDTGIISYADFFYELKKRITERYLPFQPPKSTLQYLLNQVFYKSSDAEWIAMIPQDQVDKLFCLCGFQTIYDDETGFGMIEILYGLELLVQRITGRAMETDVNKMVPEFQNFDSPFIAIMREFTELNDRLLQSNVKFIPSNDLSYKQILVLHRQCEAYIETAFDNSHRFGISIKVNQSLLRMRQQLERIREILYFLVIDHSDEKKQKTIKLAVTLLGYNSGKSNIRKLVGQSTQLLAYEITHHTAQTGEHYITSSEKEYWKMFRSACGGGLIVGVMCIFKLLLGKIHTSEFGHAFLYSLNYAIGFTLIYLFGATLATKQPAMTASALVNAIEQGASGAGNNRHRYWMFAELFGRLFRSQFIAFVGNVVMAFPMSLFLVWLIQQLSHVNIASAQWSHLVNDLNPVKTPLVFHASIAGVFLFLSGIIAGSISNRDKHNSVYYRIQEHPMLKKVFGQRQTNKIALFYEKKWAGIVSNVWFGIFMGTTAPVGLFLGLNLDIRHITFASGNLALGLFGNGMELPAKIWFWGILGIGLIGFFNFMVSFSLSLILAFRSRNLSSGELIKMGRAVWIYFKINPKLFFFPPRKS</sequence>
<evidence type="ECO:0000256" key="5">
    <source>
        <dbReference type="SAM" id="Phobius"/>
    </source>
</evidence>
<protein>
    <submittedName>
        <fullName evidence="6">Site-specific recombinase</fullName>
    </submittedName>
</protein>
<evidence type="ECO:0000256" key="4">
    <source>
        <dbReference type="ARBA" id="ARBA00023136"/>
    </source>
</evidence>
<evidence type="ECO:0000256" key="3">
    <source>
        <dbReference type="ARBA" id="ARBA00022989"/>
    </source>
</evidence>
<feature type="transmembrane region" description="Helical" evidence="5">
    <location>
        <begin position="515"/>
        <end position="536"/>
    </location>
</feature>
<gene>
    <name evidence="6" type="ORF">QE382_001535</name>
</gene>
<comment type="caution">
    <text evidence="6">The sequence shown here is derived from an EMBL/GenBank/DDBJ whole genome shotgun (WGS) entry which is preliminary data.</text>
</comment>
<comment type="subcellular location">
    <subcellularLocation>
        <location evidence="1">Membrane</location>
        <topology evidence="1">Multi-pass membrane protein</topology>
    </subcellularLocation>
</comment>
<reference evidence="6 7" key="1">
    <citation type="submission" date="2023-07" db="EMBL/GenBank/DDBJ databases">
        <title>Functional and genomic diversity of the sorghum phyllosphere microbiome.</title>
        <authorList>
            <person name="Shade A."/>
        </authorList>
    </citation>
    <scope>NUCLEOTIDE SEQUENCE [LARGE SCALE GENOMIC DNA]</scope>
    <source>
        <strain evidence="6 7">SORGH_AS_0892</strain>
    </source>
</reference>
<keyword evidence="4 5" id="KW-0472">Membrane</keyword>
<evidence type="ECO:0000256" key="1">
    <source>
        <dbReference type="ARBA" id="ARBA00004141"/>
    </source>
</evidence>
<feature type="transmembrane region" description="Helical" evidence="5">
    <location>
        <begin position="369"/>
        <end position="390"/>
    </location>
</feature>
<dbReference type="Proteomes" id="UP001244640">
    <property type="component" value="Unassembled WGS sequence"/>
</dbReference>
<name>A0ABU0U3N3_9SPHI</name>